<proteinExistence type="predicted"/>
<gene>
    <name evidence="1" type="ORF">Cboi01_000480600</name>
</gene>
<keyword evidence="2" id="KW-1185">Reference proteome</keyword>
<protein>
    <submittedName>
        <fullName evidence="1">Unnamed protein product</fullName>
    </submittedName>
</protein>
<sequence length="75" mass="8716">MRLINKELSEIDRNNEKTVLVAQLWENYTANAEFHLTKISDFKKTLVNEDNVDIENSGNSNEIDDDQDNDDEDDN</sequence>
<comment type="caution">
    <text evidence="1">The sequence shown here is derived from an EMBL/GenBank/DDBJ whole genome shotgun (WGS) entry which is preliminary data.</text>
</comment>
<dbReference type="EMBL" id="BSXV01003295">
    <property type="protein sequence ID" value="GME98021.1"/>
    <property type="molecule type" value="Genomic_DNA"/>
</dbReference>
<reference evidence="1" key="1">
    <citation type="submission" date="2023-04" db="EMBL/GenBank/DDBJ databases">
        <title>Candida boidinii NBRC 1967.</title>
        <authorList>
            <person name="Ichikawa N."/>
            <person name="Sato H."/>
            <person name="Tonouchi N."/>
        </authorList>
    </citation>
    <scope>NUCLEOTIDE SEQUENCE</scope>
    <source>
        <strain evidence="1">NBRC 1967</strain>
    </source>
</reference>
<evidence type="ECO:0000313" key="2">
    <source>
        <dbReference type="Proteomes" id="UP001165101"/>
    </source>
</evidence>
<name>A0ACB5TZ22_CANBO</name>
<dbReference type="Proteomes" id="UP001165101">
    <property type="component" value="Unassembled WGS sequence"/>
</dbReference>
<evidence type="ECO:0000313" key="1">
    <source>
        <dbReference type="EMBL" id="GME98021.1"/>
    </source>
</evidence>
<organism evidence="1 2">
    <name type="scientific">Candida boidinii</name>
    <name type="common">Yeast</name>
    <dbReference type="NCBI Taxonomy" id="5477"/>
    <lineage>
        <taxon>Eukaryota</taxon>
        <taxon>Fungi</taxon>
        <taxon>Dikarya</taxon>
        <taxon>Ascomycota</taxon>
        <taxon>Saccharomycotina</taxon>
        <taxon>Pichiomycetes</taxon>
        <taxon>Pichiales</taxon>
        <taxon>Pichiaceae</taxon>
        <taxon>Ogataea</taxon>
        <taxon>Ogataea/Candida clade</taxon>
    </lineage>
</organism>
<accession>A0ACB5TZ22</accession>